<dbReference type="GO" id="GO:0016758">
    <property type="term" value="F:hexosyltransferase activity"/>
    <property type="evidence" value="ECO:0007669"/>
    <property type="project" value="UniProtKB-ARBA"/>
</dbReference>
<dbReference type="AlphaFoldDB" id="A0A2Y9U259"/>
<dbReference type="InterPro" id="IPR029044">
    <property type="entry name" value="Nucleotide-diphossugar_trans"/>
</dbReference>
<organism evidence="3 4">
    <name type="scientific">Limnobaculum parvum</name>
    <dbReference type="NCBI Taxonomy" id="2172103"/>
    <lineage>
        <taxon>Bacteria</taxon>
        <taxon>Pseudomonadati</taxon>
        <taxon>Pseudomonadota</taxon>
        <taxon>Gammaproteobacteria</taxon>
        <taxon>Enterobacterales</taxon>
        <taxon>Budviciaceae</taxon>
        <taxon>Limnobaculum</taxon>
    </lineage>
</organism>
<evidence type="ECO:0000313" key="3">
    <source>
        <dbReference type="EMBL" id="AWH90123.1"/>
    </source>
</evidence>
<dbReference type="Pfam" id="PF00535">
    <property type="entry name" value="Glycos_transf_2"/>
    <property type="match status" value="1"/>
</dbReference>
<keyword evidence="1" id="KW-0812">Transmembrane</keyword>
<dbReference type="KEGG" id="lpv:HYN51_14520"/>
<dbReference type="PANTHER" id="PTHR22916:SF3">
    <property type="entry name" value="UDP-GLCNAC:BETAGAL BETA-1,3-N-ACETYLGLUCOSAMINYLTRANSFERASE-LIKE PROTEIN 1"/>
    <property type="match status" value="1"/>
</dbReference>
<keyword evidence="4" id="KW-1185">Reference proteome</keyword>
<dbReference type="InterPro" id="IPR001173">
    <property type="entry name" value="Glyco_trans_2-like"/>
</dbReference>
<accession>A0A2Y9U259</accession>
<dbReference type="Proteomes" id="UP000244908">
    <property type="component" value="Chromosome"/>
</dbReference>
<dbReference type="Gene3D" id="3.90.550.10">
    <property type="entry name" value="Spore Coat Polysaccharide Biosynthesis Protein SpsA, Chain A"/>
    <property type="match status" value="1"/>
</dbReference>
<evidence type="ECO:0000256" key="1">
    <source>
        <dbReference type="SAM" id="Phobius"/>
    </source>
</evidence>
<dbReference type="OrthoDB" id="9802649at2"/>
<evidence type="ECO:0000259" key="2">
    <source>
        <dbReference type="Pfam" id="PF00535"/>
    </source>
</evidence>
<sequence length="237" mass="27682">MPAYNAADTIHESIMSVLEQTFTDFRLYVVNDCSTDKTKDVIMSFSDKRIVYIENNINLGVSESRNLGIKESRGKYIAFLDSDDLWKSEKLEIQYNLLLEGWDIVCSNYQTFSGSPDNILNLRISPEVISYKEMLKSNFIGNLTGIYNSDKLSKIYQNKVGHEDYVMWLELVKKAQKIYCVQESLALYRVTDKSLSSNKVRAMFWQLKIYRNVLGFSLIKSGYYFFFYILYAIHKRK</sequence>
<evidence type="ECO:0000313" key="4">
    <source>
        <dbReference type="Proteomes" id="UP000244908"/>
    </source>
</evidence>
<keyword evidence="1" id="KW-0472">Membrane</keyword>
<proteinExistence type="predicted"/>
<dbReference type="EMBL" id="CP029185">
    <property type="protein sequence ID" value="AWH90123.1"/>
    <property type="molecule type" value="Genomic_DNA"/>
</dbReference>
<keyword evidence="1" id="KW-1133">Transmembrane helix</keyword>
<gene>
    <name evidence="3" type="ORF">HYN51_14520</name>
</gene>
<name>A0A2Y9U259_9GAMM</name>
<protein>
    <submittedName>
        <fullName evidence="3">Glycosyltransferase</fullName>
    </submittedName>
</protein>
<dbReference type="SUPFAM" id="SSF53448">
    <property type="entry name" value="Nucleotide-diphospho-sugar transferases"/>
    <property type="match status" value="1"/>
</dbReference>
<dbReference type="PANTHER" id="PTHR22916">
    <property type="entry name" value="GLYCOSYLTRANSFERASE"/>
    <property type="match status" value="1"/>
</dbReference>
<feature type="transmembrane region" description="Helical" evidence="1">
    <location>
        <begin position="213"/>
        <end position="233"/>
    </location>
</feature>
<feature type="domain" description="Glycosyltransferase 2-like" evidence="2">
    <location>
        <begin position="1"/>
        <end position="123"/>
    </location>
</feature>
<reference evidence="3 4" key="1">
    <citation type="journal article" date="2019" name="Int. J. Syst. Evol. Microbiol.">
        <title>Limnobaculum parvum gen. nov., sp. nov., isolated from a freshwater lake.</title>
        <authorList>
            <person name="Baek C."/>
            <person name="Shin S.K."/>
            <person name="Yi H."/>
        </authorList>
    </citation>
    <scope>NUCLEOTIDE SEQUENCE [LARGE SCALE GENOMIC DNA]</scope>
    <source>
        <strain evidence="3 4">HYN0051</strain>
    </source>
</reference>
<dbReference type="CDD" id="cd00761">
    <property type="entry name" value="Glyco_tranf_GTA_type"/>
    <property type="match status" value="1"/>
</dbReference>